<dbReference type="EMBL" id="BLAM01000191">
    <property type="protein sequence ID" value="GET06963.1"/>
    <property type="molecule type" value="Genomic_DNA"/>
</dbReference>
<dbReference type="RefSeq" id="WP_172585153.1">
    <property type="nucleotide sequence ID" value="NZ_BLAM01000191.1"/>
</dbReference>
<organism evidence="1">
    <name type="scientific">Ligilactobacillus agilis</name>
    <dbReference type="NCBI Taxonomy" id="1601"/>
    <lineage>
        <taxon>Bacteria</taxon>
        <taxon>Bacillati</taxon>
        <taxon>Bacillota</taxon>
        <taxon>Bacilli</taxon>
        <taxon>Lactobacillales</taxon>
        <taxon>Lactobacillaceae</taxon>
        <taxon>Ligilactobacillus</taxon>
    </lineage>
</organism>
<proteinExistence type="predicted"/>
<reference evidence="1" key="1">
    <citation type="submission" date="2019-10" db="EMBL/GenBank/DDBJ databases">
        <title>Lactobacillus agilis SY212 Whole Genome Sequencing Project.</title>
        <authorList>
            <person name="Suzuki S."/>
            <person name="Endo A."/>
            <person name="Maeno S."/>
            <person name="Shiwa Y."/>
            <person name="Matsutani M."/>
            <person name="Kajikawa A."/>
        </authorList>
    </citation>
    <scope>NUCLEOTIDE SEQUENCE</scope>
    <source>
        <strain evidence="1">SY212</strain>
    </source>
</reference>
<evidence type="ECO:0008006" key="2">
    <source>
        <dbReference type="Google" id="ProtNLM"/>
    </source>
</evidence>
<dbReference type="Pfam" id="PF18555">
    <property type="entry name" value="MobL"/>
    <property type="match status" value="1"/>
</dbReference>
<dbReference type="InterPro" id="IPR041073">
    <property type="entry name" value="MobL"/>
</dbReference>
<evidence type="ECO:0000313" key="1">
    <source>
        <dbReference type="EMBL" id="GET06963.1"/>
    </source>
</evidence>
<protein>
    <recommendedName>
        <fullName evidence="2">Relaxase</fullName>
    </recommendedName>
</protein>
<dbReference type="Proteomes" id="UP000494265">
    <property type="component" value="Unassembled WGS sequence"/>
</dbReference>
<sequence length="640" mass="73302">MADVIFKNQFASKQAKSKVAKPSGYVSKYSTRPDAVQAYIADKPVYDDLVRHVFYQFDTNSKYSSQHLLNQELKYMGTAFDMTNVACSREQVLALARGAQAAYDRGATVREFVISFDNDFLSKYKLLDDTIDPELVVPGMLFGHVDETNIRLATQHMLKTLTSRLNMDNPKVCCAVQTDTGHVHIHGVMYDDNPLVKNDRGFIPRAQLDFACDMLAHELKQTTSHVYNPLQGLRWAVELQQQSKPLKELNLRYALAYSDIQAYQEGMVNYVSHPDRSLTPTLLDSVAKETVDVQNFALYSHVLKGKMNRRFVKQVVDEYSEYLNSKQISKAAEIMAPYFKGELALYGKRTNYHQYASTGQIYAKYYRNEQTLIQFHDDLLQQRNKLMSDLNLSTGDSRYARHLLLTKKAEFSDDLSNGLLAVIHHHRPLQKKHLTELSTIIGEDKVKDRFEVNFPLQNYLVRQFQAQVLQYQFLLFENGALSGEELGQDLLNVPEPNNPSEWLSNSDYRKRIVQSDYANDIYDYGYSVSSKVRLDLLSQYHQREVYIRGANSYLQQTNQSLDSLKLAIRNQKIGADILQPTELVSVPIEAKPMLDKTVQRLDNNFVDSHLRKVIDEAKLDVNTPREDVPSVLANDDELAL</sequence>
<comment type="caution">
    <text evidence="1">The sequence shown here is derived from an EMBL/GenBank/DDBJ whole genome shotgun (WGS) entry which is preliminary data.</text>
</comment>
<accession>A0A6F9XNV7</accession>
<dbReference type="AlphaFoldDB" id="A0A6F9XNV7"/>
<name>A0A6F9XNV7_9LACO</name>
<gene>
    <name evidence="1" type="ORF">SY212_19930</name>
</gene>